<proteinExistence type="predicted"/>
<gene>
    <name evidence="2" type="ORF">BFJ65_g9630</name>
</gene>
<accession>A0A3L6NDS1</accession>
<sequence length="44" mass="4895">MLLHWLTTYVATLLVLARFKLNSPFDESGLNVVGLLPPTPDILD</sequence>
<dbReference type="AlphaFoldDB" id="A0A3L6NDS1"/>
<dbReference type="EMBL" id="MRCU01000006">
    <property type="protein sequence ID" value="RKK16058.1"/>
    <property type="molecule type" value="Genomic_DNA"/>
</dbReference>
<dbReference type="Proteomes" id="UP000270866">
    <property type="component" value="Chromosome 8"/>
</dbReference>
<evidence type="ECO:0000313" key="3">
    <source>
        <dbReference type="Proteomes" id="UP000270866"/>
    </source>
</evidence>
<protein>
    <submittedName>
        <fullName evidence="2">Uncharacterized protein</fullName>
    </submittedName>
</protein>
<name>A0A3L6NDS1_FUSOX</name>
<keyword evidence="1" id="KW-0732">Signal</keyword>
<reference evidence="2 3" key="1">
    <citation type="journal article" date="2018" name="Sci. Rep.">
        <title>Characterisation of pathogen-specific regions and novel effector candidates in Fusarium oxysporum f. sp. cepae.</title>
        <authorList>
            <person name="Armitage A.D."/>
            <person name="Taylor A."/>
            <person name="Sobczyk M.K."/>
            <person name="Baxter L."/>
            <person name="Greenfield B.P."/>
            <person name="Bates H.J."/>
            <person name="Wilson F."/>
            <person name="Jackson A.C."/>
            <person name="Ott S."/>
            <person name="Harrison R.J."/>
            <person name="Clarkson J.P."/>
        </authorList>
    </citation>
    <scope>NUCLEOTIDE SEQUENCE [LARGE SCALE GENOMIC DNA]</scope>
    <source>
        <strain evidence="2 3">FoC_Fus2</strain>
    </source>
</reference>
<evidence type="ECO:0000313" key="2">
    <source>
        <dbReference type="EMBL" id="RKK16058.1"/>
    </source>
</evidence>
<feature type="signal peptide" evidence="1">
    <location>
        <begin position="1"/>
        <end position="17"/>
    </location>
</feature>
<organism evidence="2 3">
    <name type="scientific">Fusarium oxysporum f. sp. cepae</name>
    <dbReference type="NCBI Taxonomy" id="396571"/>
    <lineage>
        <taxon>Eukaryota</taxon>
        <taxon>Fungi</taxon>
        <taxon>Dikarya</taxon>
        <taxon>Ascomycota</taxon>
        <taxon>Pezizomycotina</taxon>
        <taxon>Sordariomycetes</taxon>
        <taxon>Hypocreomycetidae</taxon>
        <taxon>Hypocreales</taxon>
        <taxon>Nectriaceae</taxon>
        <taxon>Fusarium</taxon>
        <taxon>Fusarium oxysporum species complex</taxon>
    </lineage>
</organism>
<comment type="caution">
    <text evidence="2">The sequence shown here is derived from an EMBL/GenBank/DDBJ whole genome shotgun (WGS) entry which is preliminary data.</text>
</comment>
<evidence type="ECO:0000256" key="1">
    <source>
        <dbReference type="SAM" id="SignalP"/>
    </source>
</evidence>
<feature type="chain" id="PRO_5018253194" evidence="1">
    <location>
        <begin position="18"/>
        <end position="44"/>
    </location>
</feature>